<reference evidence="2" key="1">
    <citation type="submission" date="2020-08" db="EMBL/GenBank/DDBJ databases">
        <title>Genome public.</title>
        <authorList>
            <person name="Liu C."/>
            <person name="Sun Q."/>
        </authorList>
    </citation>
    <scope>NUCLEOTIDE SEQUENCE</scope>
    <source>
        <strain evidence="2">NSJ-54</strain>
    </source>
</reference>
<organism evidence="2 3">
    <name type="scientific">Zongyangia hominis</name>
    <dbReference type="NCBI Taxonomy" id="2763677"/>
    <lineage>
        <taxon>Bacteria</taxon>
        <taxon>Bacillati</taxon>
        <taxon>Bacillota</taxon>
        <taxon>Clostridia</taxon>
        <taxon>Eubacteriales</taxon>
        <taxon>Oscillospiraceae</taxon>
        <taxon>Zongyangia</taxon>
    </lineage>
</organism>
<dbReference type="InterPro" id="IPR016047">
    <property type="entry name" value="M23ase_b-sheet_dom"/>
</dbReference>
<dbReference type="EMBL" id="JACRTC010000003">
    <property type="protein sequence ID" value="MBC8570473.1"/>
    <property type="molecule type" value="Genomic_DNA"/>
</dbReference>
<dbReference type="InterPro" id="IPR011055">
    <property type="entry name" value="Dup_hybrid_motif"/>
</dbReference>
<protein>
    <submittedName>
        <fullName evidence="2">M23 family metallopeptidase</fullName>
    </submittedName>
</protein>
<sequence>MGLTLSAAALVIVSFLTLDAKLTPELLPQAQPVEKGGYIKWAEFDVPDSAMKKAMKLDIESCEEPLHLDWLEMLGYLGAKYGGEWKRYKAKDMDALVQRLRGGESMSALTADMKYYDYYHEVYQTVLGEFVGYYDMERESDVLPGETFVETQYGLKVFSPIASGYSYSHYDDFGTSRSYGYSRPHLGNDLVGSIGTPIVAVEGGTIEHMGWNQYGGWRIGILSFDKKRYYYYAHLRQKHPYHLGLEEGMAVNAGDVIGYLGMTGYSTKEGANNMTVPHLHLGMQLIFDDSQIEGNGEIWIDMYDIVSFLSQKKSKTVKDEATKDYNRIYQIYDPDYQDYITAEEGGASPPGESEAHS</sequence>
<feature type="domain" description="M23ase beta-sheet core" evidence="1">
    <location>
        <begin position="184"/>
        <end position="284"/>
    </location>
</feature>
<name>A0A926ECD1_9FIRM</name>
<dbReference type="Pfam" id="PF01551">
    <property type="entry name" value="Peptidase_M23"/>
    <property type="match status" value="1"/>
</dbReference>
<dbReference type="SUPFAM" id="SSF51261">
    <property type="entry name" value="Duplicated hybrid motif"/>
    <property type="match status" value="1"/>
</dbReference>
<gene>
    <name evidence="2" type="ORF">H8709_06465</name>
</gene>
<dbReference type="Gene3D" id="2.70.70.10">
    <property type="entry name" value="Glucose Permease (Domain IIA)"/>
    <property type="match status" value="1"/>
</dbReference>
<comment type="caution">
    <text evidence="2">The sequence shown here is derived from an EMBL/GenBank/DDBJ whole genome shotgun (WGS) entry which is preliminary data.</text>
</comment>
<proteinExistence type="predicted"/>
<accession>A0A926ECD1</accession>
<evidence type="ECO:0000259" key="1">
    <source>
        <dbReference type="Pfam" id="PF01551"/>
    </source>
</evidence>
<dbReference type="PANTHER" id="PTHR21666:SF270">
    <property type="entry name" value="MUREIN HYDROLASE ACTIVATOR ENVC"/>
    <property type="match status" value="1"/>
</dbReference>
<keyword evidence="3" id="KW-1185">Reference proteome</keyword>
<evidence type="ECO:0000313" key="3">
    <source>
        <dbReference type="Proteomes" id="UP000660861"/>
    </source>
</evidence>
<dbReference type="AlphaFoldDB" id="A0A926ECD1"/>
<dbReference type="GO" id="GO:0004222">
    <property type="term" value="F:metalloendopeptidase activity"/>
    <property type="evidence" value="ECO:0007669"/>
    <property type="project" value="TreeGrafter"/>
</dbReference>
<dbReference type="PANTHER" id="PTHR21666">
    <property type="entry name" value="PEPTIDASE-RELATED"/>
    <property type="match status" value="1"/>
</dbReference>
<dbReference type="CDD" id="cd12797">
    <property type="entry name" value="M23_peptidase"/>
    <property type="match status" value="1"/>
</dbReference>
<dbReference type="Proteomes" id="UP000660861">
    <property type="component" value="Unassembled WGS sequence"/>
</dbReference>
<dbReference type="InterPro" id="IPR050570">
    <property type="entry name" value="Cell_wall_metabolism_enzyme"/>
</dbReference>
<evidence type="ECO:0000313" key="2">
    <source>
        <dbReference type="EMBL" id="MBC8570473.1"/>
    </source>
</evidence>